<name>A0ABV9Z0L0_9HYPH</name>
<dbReference type="EC" id="6.3.2.12" evidence="5"/>
<dbReference type="PANTHER" id="PTHR11136">
    <property type="entry name" value="FOLYLPOLYGLUTAMATE SYNTHASE-RELATED"/>
    <property type="match status" value="1"/>
</dbReference>
<comment type="pathway">
    <text evidence="3">Cofactor biosynthesis; tetrahydrofolylpolyglutamate biosynthesis.</text>
</comment>
<proteinExistence type="inferred from homology"/>
<evidence type="ECO:0000256" key="6">
    <source>
        <dbReference type="ARBA" id="ARBA00013025"/>
    </source>
</evidence>
<reference evidence="25" key="1">
    <citation type="journal article" date="2019" name="Int. J. Syst. Evol. Microbiol.">
        <title>The Global Catalogue of Microorganisms (GCM) 10K type strain sequencing project: providing services to taxonomists for standard genome sequencing and annotation.</title>
        <authorList>
            <consortium name="The Broad Institute Genomics Platform"/>
            <consortium name="The Broad Institute Genome Sequencing Center for Infectious Disease"/>
            <person name="Wu L."/>
            <person name="Ma J."/>
        </authorList>
    </citation>
    <scope>NUCLEOTIDE SEQUENCE [LARGE SCALE GENOMIC DNA]</scope>
    <source>
        <strain evidence="25">CGMCC 1.16444</strain>
    </source>
</reference>
<comment type="catalytic activity">
    <reaction evidence="17">
        <text>(6S)-5,6,7,8-tetrahydrofolyl-(gamma-L-Glu)(n) + L-glutamate + ATP = (6S)-5,6,7,8-tetrahydrofolyl-(gamma-L-Glu)(n+1) + ADP + phosphate + H(+)</text>
        <dbReference type="Rhea" id="RHEA:10580"/>
        <dbReference type="Rhea" id="RHEA-COMP:14738"/>
        <dbReference type="Rhea" id="RHEA-COMP:14740"/>
        <dbReference type="ChEBI" id="CHEBI:15378"/>
        <dbReference type="ChEBI" id="CHEBI:29985"/>
        <dbReference type="ChEBI" id="CHEBI:30616"/>
        <dbReference type="ChEBI" id="CHEBI:43474"/>
        <dbReference type="ChEBI" id="CHEBI:141005"/>
        <dbReference type="ChEBI" id="CHEBI:456216"/>
        <dbReference type="EC" id="6.3.2.17"/>
    </reaction>
</comment>
<dbReference type="SUPFAM" id="SSF53623">
    <property type="entry name" value="MurD-like peptide ligases, catalytic domain"/>
    <property type="match status" value="1"/>
</dbReference>
<evidence type="ECO:0000256" key="12">
    <source>
        <dbReference type="ARBA" id="ARBA00022842"/>
    </source>
</evidence>
<dbReference type="EMBL" id="JBHSJF010000005">
    <property type="protein sequence ID" value="MFC5067641.1"/>
    <property type="molecule type" value="Genomic_DNA"/>
</dbReference>
<comment type="catalytic activity">
    <reaction evidence="18">
        <text>10-formyltetrahydrofolyl-(gamma-L-Glu)(n) + L-glutamate + ATP = 10-formyltetrahydrofolyl-(gamma-L-Glu)(n+1) + ADP + phosphate + H(+)</text>
        <dbReference type="Rhea" id="RHEA:51904"/>
        <dbReference type="Rhea" id="RHEA-COMP:13088"/>
        <dbReference type="Rhea" id="RHEA-COMP:14300"/>
        <dbReference type="ChEBI" id="CHEBI:15378"/>
        <dbReference type="ChEBI" id="CHEBI:29985"/>
        <dbReference type="ChEBI" id="CHEBI:30616"/>
        <dbReference type="ChEBI" id="CHEBI:43474"/>
        <dbReference type="ChEBI" id="CHEBI:134413"/>
        <dbReference type="ChEBI" id="CHEBI:456216"/>
        <dbReference type="EC" id="6.3.2.17"/>
    </reaction>
</comment>
<dbReference type="EC" id="6.3.2.17" evidence="6"/>
<evidence type="ECO:0000313" key="25">
    <source>
        <dbReference type="Proteomes" id="UP001595796"/>
    </source>
</evidence>
<dbReference type="InterPro" id="IPR004101">
    <property type="entry name" value="Mur_ligase_C"/>
</dbReference>
<gene>
    <name evidence="24" type="ORF">ACFPFW_06385</name>
</gene>
<evidence type="ECO:0000256" key="21">
    <source>
        <dbReference type="PIRNR" id="PIRNR001563"/>
    </source>
</evidence>
<evidence type="ECO:0000259" key="23">
    <source>
        <dbReference type="Pfam" id="PF08245"/>
    </source>
</evidence>
<evidence type="ECO:0000256" key="13">
    <source>
        <dbReference type="ARBA" id="ARBA00022909"/>
    </source>
</evidence>
<dbReference type="InterPro" id="IPR001645">
    <property type="entry name" value="Folylpolyglutamate_synth"/>
</dbReference>
<evidence type="ECO:0000256" key="3">
    <source>
        <dbReference type="ARBA" id="ARBA00005150"/>
    </source>
</evidence>
<comment type="similarity">
    <text evidence="4 21">Belongs to the folylpolyglutamate synthase family.</text>
</comment>
<dbReference type="Gene3D" id="3.40.1190.10">
    <property type="entry name" value="Mur-like, catalytic domain"/>
    <property type="match status" value="1"/>
</dbReference>
<protein>
    <recommendedName>
        <fullName evidence="7">Dihydrofolate synthase/folylpolyglutamate synthase</fullName>
        <ecNumber evidence="5">6.3.2.12</ecNumber>
        <ecNumber evidence="6">6.3.2.17</ecNumber>
    </recommendedName>
    <alternativeName>
        <fullName evidence="16">Folylpoly-gamma-glutamate synthetase-dihydrofolate synthetase</fullName>
    </alternativeName>
    <alternativeName>
        <fullName evidence="14">Folylpolyglutamate synthetase</fullName>
    </alternativeName>
    <alternativeName>
        <fullName evidence="15">Tetrahydrofolylpolyglutamate synthase</fullName>
    </alternativeName>
</protein>
<evidence type="ECO:0000256" key="16">
    <source>
        <dbReference type="ARBA" id="ARBA00032510"/>
    </source>
</evidence>
<feature type="domain" description="Mur ligase central" evidence="23">
    <location>
        <begin position="46"/>
        <end position="262"/>
    </location>
</feature>
<dbReference type="Proteomes" id="UP001595796">
    <property type="component" value="Unassembled WGS sequence"/>
</dbReference>
<dbReference type="Pfam" id="PF08245">
    <property type="entry name" value="Mur_ligase_M"/>
    <property type="match status" value="1"/>
</dbReference>
<keyword evidence="10 21" id="KW-0547">Nucleotide-binding</keyword>
<evidence type="ECO:0000256" key="5">
    <source>
        <dbReference type="ARBA" id="ARBA00013023"/>
    </source>
</evidence>
<evidence type="ECO:0000256" key="14">
    <source>
        <dbReference type="ARBA" id="ARBA00030048"/>
    </source>
</evidence>
<dbReference type="InterPro" id="IPR036565">
    <property type="entry name" value="Mur-like_cat_sf"/>
</dbReference>
<comment type="catalytic activity">
    <reaction evidence="19">
        <text>(6R)-5,10-methylenetetrahydrofolyl-(gamma-L-Glu)(n) + L-glutamate + ATP = (6R)-5,10-methylenetetrahydrofolyl-(gamma-L-Glu)(n+1) + ADP + phosphate + H(+)</text>
        <dbReference type="Rhea" id="RHEA:51912"/>
        <dbReference type="Rhea" id="RHEA-COMP:13257"/>
        <dbReference type="Rhea" id="RHEA-COMP:13258"/>
        <dbReference type="ChEBI" id="CHEBI:15378"/>
        <dbReference type="ChEBI" id="CHEBI:29985"/>
        <dbReference type="ChEBI" id="CHEBI:30616"/>
        <dbReference type="ChEBI" id="CHEBI:43474"/>
        <dbReference type="ChEBI" id="CHEBI:136572"/>
        <dbReference type="ChEBI" id="CHEBI:456216"/>
        <dbReference type="EC" id="6.3.2.17"/>
    </reaction>
</comment>
<evidence type="ECO:0000256" key="10">
    <source>
        <dbReference type="ARBA" id="ARBA00022741"/>
    </source>
</evidence>
<keyword evidence="11 21" id="KW-0067">ATP-binding</keyword>
<evidence type="ECO:0000256" key="9">
    <source>
        <dbReference type="ARBA" id="ARBA00022723"/>
    </source>
</evidence>
<evidence type="ECO:0000256" key="7">
    <source>
        <dbReference type="ARBA" id="ARBA00019357"/>
    </source>
</evidence>
<evidence type="ECO:0000256" key="4">
    <source>
        <dbReference type="ARBA" id="ARBA00008276"/>
    </source>
</evidence>
<evidence type="ECO:0000256" key="19">
    <source>
        <dbReference type="ARBA" id="ARBA00049035"/>
    </source>
</evidence>
<evidence type="ECO:0000256" key="18">
    <source>
        <dbReference type="ARBA" id="ARBA00047808"/>
    </source>
</evidence>
<evidence type="ECO:0000256" key="1">
    <source>
        <dbReference type="ARBA" id="ARBA00002714"/>
    </source>
</evidence>
<evidence type="ECO:0000259" key="22">
    <source>
        <dbReference type="Pfam" id="PF02875"/>
    </source>
</evidence>
<keyword evidence="12" id="KW-0460">Magnesium</keyword>
<keyword evidence="25" id="KW-1185">Reference proteome</keyword>
<organism evidence="24 25">
    <name type="scientific">Flaviflagellibacter deserti</name>
    <dbReference type="NCBI Taxonomy" id="2267266"/>
    <lineage>
        <taxon>Bacteria</taxon>
        <taxon>Pseudomonadati</taxon>
        <taxon>Pseudomonadota</taxon>
        <taxon>Alphaproteobacteria</taxon>
        <taxon>Hyphomicrobiales</taxon>
        <taxon>Flaviflagellibacter</taxon>
    </lineage>
</organism>
<evidence type="ECO:0000256" key="8">
    <source>
        <dbReference type="ARBA" id="ARBA00022598"/>
    </source>
</evidence>
<dbReference type="InterPro" id="IPR018109">
    <property type="entry name" value="Folylpolyglutamate_synth_CS"/>
</dbReference>
<dbReference type="SUPFAM" id="SSF53244">
    <property type="entry name" value="MurD-like peptide ligases, peptide-binding domain"/>
    <property type="match status" value="1"/>
</dbReference>
<dbReference type="PIRSF" id="PIRSF001563">
    <property type="entry name" value="Folylpolyglu_synth"/>
    <property type="match status" value="1"/>
</dbReference>
<dbReference type="PANTHER" id="PTHR11136:SF0">
    <property type="entry name" value="DIHYDROFOLATE SYNTHETASE-RELATED"/>
    <property type="match status" value="1"/>
</dbReference>
<keyword evidence="9" id="KW-0479">Metal-binding</keyword>
<comment type="function">
    <text evidence="1">Functions in two distinct reactions of the de novo folate biosynthetic pathway. Catalyzes the addition of a glutamate residue to dihydropteroate (7,8-dihydropteroate or H2Pte) to form dihydrofolate (7,8-dihydrofolate monoglutamate or H2Pte-Glu). Also catalyzes successive additions of L-glutamate to tetrahydrofolate or 10-formyltetrahydrofolate or 5,10-methylenetetrahydrofolate, leading to folylpolyglutamate derivatives.</text>
</comment>
<dbReference type="InterPro" id="IPR013221">
    <property type="entry name" value="Mur_ligase_cen"/>
</dbReference>
<accession>A0ABV9Z0L0</accession>
<comment type="pathway">
    <text evidence="2">Cofactor biosynthesis; tetrahydrofolate biosynthesis; 7,8-dihydrofolate from 2-amino-4-hydroxy-6-hydroxymethyl-7,8-dihydropteridine diphosphate and 4-aminobenzoate: step 2/2.</text>
</comment>
<evidence type="ECO:0000256" key="2">
    <source>
        <dbReference type="ARBA" id="ARBA00004799"/>
    </source>
</evidence>
<evidence type="ECO:0000256" key="17">
    <source>
        <dbReference type="ARBA" id="ARBA00047493"/>
    </source>
</evidence>
<dbReference type="PROSITE" id="PS01012">
    <property type="entry name" value="FOLYLPOLYGLU_SYNT_2"/>
    <property type="match status" value="1"/>
</dbReference>
<keyword evidence="8 21" id="KW-0436">Ligase</keyword>
<feature type="domain" description="Mur ligase C-terminal" evidence="22">
    <location>
        <begin position="308"/>
        <end position="419"/>
    </location>
</feature>
<dbReference type="Pfam" id="PF02875">
    <property type="entry name" value="Mur_ligase_C"/>
    <property type="match status" value="1"/>
</dbReference>
<dbReference type="NCBIfam" id="TIGR01499">
    <property type="entry name" value="folC"/>
    <property type="match status" value="1"/>
</dbReference>
<dbReference type="GO" id="GO:0016874">
    <property type="term" value="F:ligase activity"/>
    <property type="evidence" value="ECO:0007669"/>
    <property type="project" value="UniProtKB-KW"/>
</dbReference>
<keyword evidence="13" id="KW-0289">Folate biosynthesis</keyword>
<evidence type="ECO:0000256" key="15">
    <source>
        <dbReference type="ARBA" id="ARBA00030592"/>
    </source>
</evidence>
<sequence>MNDSNAILARLLTLHPRVIDLSLGRMTRLLDALGNPERSLPPVIHVAGTNGKGSTVAFLRAMLEASGKSVHVYTSPHLVRFHERIRLNGKLVDEEALVATLEEVERINNGEAITQFEITTAAAFVLFARRPADVLLLEVGLGGRLDATNVVDRPLASIITPVSMDHSSYLGETVEAIAIEKAGVLKRGVPAIIAAQIPSVRDTIEACAGVARSPLLISGQDWQSREERGRLVFEDERGLLDLPLPRLRGRHQYENAGAAIATLRALPELGITGAHIEAGLLNVDWPARLQRLTKGNLLDLLPPETELWLDGGHNPDGGRAVAATMGELEERVGRPLILVAGMLNTKDSEGFFEPFRGLAAGVHAVPITSSDAGRSPAEVAEAADWAGLPARPHDSIEDALRSVIVEEGHLPPRVLITGSLYLAGEVLALNGTPPV</sequence>
<evidence type="ECO:0000313" key="24">
    <source>
        <dbReference type="EMBL" id="MFC5067641.1"/>
    </source>
</evidence>
<comment type="caution">
    <text evidence="24">The sequence shown here is derived from an EMBL/GenBank/DDBJ whole genome shotgun (WGS) entry which is preliminary data.</text>
</comment>
<evidence type="ECO:0000256" key="20">
    <source>
        <dbReference type="ARBA" id="ARBA00049161"/>
    </source>
</evidence>
<evidence type="ECO:0000256" key="11">
    <source>
        <dbReference type="ARBA" id="ARBA00022840"/>
    </source>
</evidence>
<dbReference type="RefSeq" id="WP_114958412.1">
    <property type="nucleotide sequence ID" value="NZ_JBHSJF010000005.1"/>
</dbReference>
<comment type="catalytic activity">
    <reaction evidence="20">
        <text>7,8-dihydropteroate + L-glutamate + ATP = 7,8-dihydrofolate + ADP + phosphate + H(+)</text>
        <dbReference type="Rhea" id="RHEA:23584"/>
        <dbReference type="ChEBI" id="CHEBI:15378"/>
        <dbReference type="ChEBI" id="CHEBI:17839"/>
        <dbReference type="ChEBI" id="CHEBI:29985"/>
        <dbReference type="ChEBI" id="CHEBI:30616"/>
        <dbReference type="ChEBI" id="CHEBI:43474"/>
        <dbReference type="ChEBI" id="CHEBI:57451"/>
        <dbReference type="ChEBI" id="CHEBI:456216"/>
        <dbReference type="EC" id="6.3.2.12"/>
    </reaction>
</comment>
<dbReference type="Gene3D" id="3.90.190.20">
    <property type="entry name" value="Mur ligase, C-terminal domain"/>
    <property type="match status" value="1"/>
</dbReference>
<dbReference type="InterPro" id="IPR036615">
    <property type="entry name" value="Mur_ligase_C_dom_sf"/>
</dbReference>